<keyword evidence="3" id="KW-1185">Reference proteome</keyword>
<dbReference type="EMBL" id="BAAAQK010000025">
    <property type="protein sequence ID" value="GAA1870269.1"/>
    <property type="molecule type" value="Genomic_DNA"/>
</dbReference>
<name>A0ABN2NK11_9PSEU</name>
<organism evidence="2 3">
    <name type="scientific">Pseudonocardia ailaonensis</name>
    <dbReference type="NCBI Taxonomy" id="367279"/>
    <lineage>
        <taxon>Bacteria</taxon>
        <taxon>Bacillati</taxon>
        <taxon>Actinomycetota</taxon>
        <taxon>Actinomycetes</taxon>
        <taxon>Pseudonocardiales</taxon>
        <taxon>Pseudonocardiaceae</taxon>
        <taxon>Pseudonocardia</taxon>
    </lineage>
</organism>
<sequence length="121" mass="12665">MAEALMSKVLLRVAQVVGVLVLAGLAIGIVVGFLHMLLGIVLVVAVAAGGIWLYKQVSGRSRATPAVAPAGGGRREELEGRAVMDPAGRCGWCGSATLHTDQYGFPTTPLKYHRAEIDAQL</sequence>
<keyword evidence="1" id="KW-1133">Transmembrane helix</keyword>
<dbReference type="Proteomes" id="UP001500449">
    <property type="component" value="Unassembled WGS sequence"/>
</dbReference>
<feature type="transmembrane region" description="Helical" evidence="1">
    <location>
        <begin position="9"/>
        <end position="30"/>
    </location>
</feature>
<protein>
    <submittedName>
        <fullName evidence="2">Uncharacterized protein</fullName>
    </submittedName>
</protein>
<keyword evidence="1" id="KW-0812">Transmembrane</keyword>
<proteinExistence type="predicted"/>
<feature type="transmembrane region" description="Helical" evidence="1">
    <location>
        <begin position="36"/>
        <end position="54"/>
    </location>
</feature>
<comment type="caution">
    <text evidence="2">The sequence shown here is derived from an EMBL/GenBank/DDBJ whole genome shotgun (WGS) entry which is preliminary data.</text>
</comment>
<keyword evidence="1" id="KW-0472">Membrane</keyword>
<evidence type="ECO:0000256" key="1">
    <source>
        <dbReference type="SAM" id="Phobius"/>
    </source>
</evidence>
<evidence type="ECO:0000313" key="2">
    <source>
        <dbReference type="EMBL" id="GAA1870269.1"/>
    </source>
</evidence>
<reference evidence="2 3" key="1">
    <citation type="journal article" date="2019" name="Int. J. Syst. Evol. Microbiol.">
        <title>The Global Catalogue of Microorganisms (GCM) 10K type strain sequencing project: providing services to taxonomists for standard genome sequencing and annotation.</title>
        <authorList>
            <consortium name="The Broad Institute Genomics Platform"/>
            <consortium name="The Broad Institute Genome Sequencing Center for Infectious Disease"/>
            <person name="Wu L."/>
            <person name="Ma J."/>
        </authorList>
    </citation>
    <scope>NUCLEOTIDE SEQUENCE [LARGE SCALE GENOMIC DNA]</scope>
    <source>
        <strain evidence="2 3">JCM 16009</strain>
    </source>
</reference>
<accession>A0ABN2NK11</accession>
<gene>
    <name evidence="2" type="ORF">GCM10009836_58580</name>
</gene>
<evidence type="ECO:0000313" key="3">
    <source>
        <dbReference type="Proteomes" id="UP001500449"/>
    </source>
</evidence>